<dbReference type="AlphaFoldDB" id="A0AAV8SRT4"/>
<accession>A0AAV8SRT4</accession>
<organism evidence="3 4">
    <name type="scientific">Erythroxylum novogranatense</name>
    <dbReference type="NCBI Taxonomy" id="1862640"/>
    <lineage>
        <taxon>Eukaryota</taxon>
        <taxon>Viridiplantae</taxon>
        <taxon>Streptophyta</taxon>
        <taxon>Embryophyta</taxon>
        <taxon>Tracheophyta</taxon>
        <taxon>Spermatophyta</taxon>
        <taxon>Magnoliopsida</taxon>
        <taxon>eudicotyledons</taxon>
        <taxon>Gunneridae</taxon>
        <taxon>Pentapetalae</taxon>
        <taxon>rosids</taxon>
        <taxon>fabids</taxon>
        <taxon>Malpighiales</taxon>
        <taxon>Erythroxylaceae</taxon>
        <taxon>Erythroxylum</taxon>
    </lineage>
</organism>
<evidence type="ECO:0000313" key="3">
    <source>
        <dbReference type="EMBL" id="KAJ8754967.1"/>
    </source>
</evidence>
<evidence type="ECO:0000256" key="1">
    <source>
        <dbReference type="SAM" id="MobiDB-lite"/>
    </source>
</evidence>
<feature type="region of interest" description="Disordered" evidence="1">
    <location>
        <begin position="1"/>
        <end position="21"/>
    </location>
</feature>
<dbReference type="InterPro" id="IPR036047">
    <property type="entry name" value="F-box-like_dom_sf"/>
</dbReference>
<comment type="caution">
    <text evidence="3">The sequence shown here is derived from an EMBL/GenBank/DDBJ whole genome shotgun (WGS) entry which is preliminary data.</text>
</comment>
<gene>
    <name evidence="3" type="ORF">K2173_015479</name>
</gene>
<proteinExistence type="predicted"/>
<dbReference type="CDD" id="cd09272">
    <property type="entry name" value="RNase_HI_RT_Ty1"/>
    <property type="match status" value="1"/>
</dbReference>
<feature type="domain" description="F-box" evidence="2">
    <location>
        <begin position="40"/>
        <end position="75"/>
    </location>
</feature>
<evidence type="ECO:0000313" key="4">
    <source>
        <dbReference type="Proteomes" id="UP001159364"/>
    </source>
</evidence>
<keyword evidence="4" id="KW-1185">Reference proteome</keyword>
<reference evidence="3 4" key="1">
    <citation type="submission" date="2021-09" db="EMBL/GenBank/DDBJ databases">
        <title>Genomic insights and catalytic innovation underlie evolution of tropane alkaloids biosynthesis.</title>
        <authorList>
            <person name="Wang Y.-J."/>
            <person name="Tian T."/>
            <person name="Huang J.-P."/>
            <person name="Huang S.-X."/>
        </authorList>
    </citation>
    <scope>NUCLEOTIDE SEQUENCE [LARGE SCALE GENOMIC DNA]</scope>
    <source>
        <strain evidence="3">KIB-2018</strain>
        <tissue evidence="3">Leaf</tissue>
    </source>
</reference>
<dbReference type="PANTHER" id="PTHR11439:SF483">
    <property type="entry name" value="PEPTIDE SYNTHASE GLIP-LIKE, PUTATIVE (AFU_ORTHOLOGUE AFUA_3G12920)-RELATED"/>
    <property type="match status" value="1"/>
</dbReference>
<dbReference type="Proteomes" id="UP001159364">
    <property type="component" value="Linkage Group LG09"/>
</dbReference>
<protein>
    <recommendedName>
        <fullName evidence="2">F-box domain-containing protein</fullName>
    </recommendedName>
</protein>
<dbReference type="Pfam" id="PF12937">
    <property type="entry name" value="F-box-like"/>
    <property type="match status" value="1"/>
</dbReference>
<dbReference type="EMBL" id="JAIWQS010000009">
    <property type="protein sequence ID" value="KAJ8754967.1"/>
    <property type="molecule type" value="Genomic_DNA"/>
</dbReference>
<dbReference type="InterPro" id="IPR001810">
    <property type="entry name" value="F-box_dom"/>
</dbReference>
<feature type="compositionally biased region" description="Low complexity" evidence="1">
    <location>
        <begin position="1"/>
        <end position="12"/>
    </location>
</feature>
<evidence type="ECO:0000259" key="2">
    <source>
        <dbReference type="Pfam" id="PF12937"/>
    </source>
</evidence>
<dbReference type="Gene3D" id="1.20.1280.50">
    <property type="match status" value="1"/>
</dbReference>
<sequence length="365" mass="40850">MSNRGTGSCSSDSGGGGSASLTTVASGRGGGGAFERISVDVLVQIIHLLSPRDAARLSLVSHYFRSLISSYNCLWLFFLHHPSRDTFDSDSVFFFETCLRSAYPIQTFSRELMSTELSFMRIYGQRSQVPGSVIIDGGSGYCKFGWSKYDSPSGRCATFLEFDNIESPMYTRLRHFFATIYSSKGVQSPMSISEPLILNDAVKRLLRYLKETSSHGLYADWAGDIIDRRSITGFIIHLGSSPISWCSKKQQTKHIEIDMHFVRDLVRRRQIRVSHIHSADQLADPLAKTLSKPAFQRNMRHSNTPPQVQLGLDIQLSLEISALESRIHGSGDGGVRDTKLALASKEWERGKKSEFILIWLLLVRV</sequence>
<dbReference type="PANTHER" id="PTHR11439">
    <property type="entry name" value="GAG-POL-RELATED RETROTRANSPOSON"/>
    <property type="match status" value="1"/>
</dbReference>
<dbReference type="SUPFAM" id="SSF81383">
    <property type="entry name" value="F-box domain"/>
    <property type="match status" value="1"/>
</dbReference>
<name>A0AAV8SRT4_9ROSI</name>